<sequence>MDNQLPEEGLFCPNLGTIVEDDLPNFDLLHRFRMEMDNVEGTDSVQSAYRLQSDSQFQMATRFGLSIVPEQQVVRFYTTQDNYRTPLQTYTFENVPLYEDNWNKIDLSIYPSDVSLYVNCKKLGQVSLKPRPMIDMTGDTWVGKYDDDFTTVQLDLQWLVMNCDASRPQRDDCNQIPIFTQPVHKNLLTKSDHNVVAVVEQQCCQESMSRDEIKTLVIAIVKDNLELLRGPPGKTGRPGKSVIGPQGRAGEPGTNGERGYPGMPGREGRPGFPGPKGDKGEVGLKGCQGDTGPMGAKGNSGEPGLRGPPGIGQKGLKGDRGHSGNSGPPGVRGPQGPVGPPGICNSECNFAMLQRILSQSQQQTKGPIVTKGPL</sequence>
<feature type="compositionally biased region" description="Low complexity" evidence="2">
    <location>
        <begin position="229"/>
        <end position="240"/>
    </location>
</feature>
<dbReference type="PANTHER" id="PTHR24637">
    <property type="entry name" value="COLLAGEN"/>
    <property type="match status" value="1"/>
</dbReference>
<evidence type="ECO:0000256" key="1">
    <source>
        <dbReference type="ARBA" id="ARBA00022737"/>
    </source>
</evidence>
<evidence type="ECO:0000256" key="2">
    <source>
        <dbReference type="SAM" id="MobiDB-lite"/>
    </source>
</evidence>
<dbReference type="OMA" id="HRFRMEM"/>
<dbReference type="EMBL" id="JAPWDV010000003">
    <property type="protein sequence ID" value="KAJ6217583.1"/>
    <property type="molecule type" value="Genomic_DNA"/>
</dbReference>
<keyword evidence="1" id="KW-0677">Repeat</keyword>
<dbReference type="InterPro" id="IPR048287">
    <property type="entry name" value="TSPN-like_N"/>
</dbReference>
<dbReference type="SMART" id="SM00210">
    <property type="entry name" value="TSPN"/>
    <property type="match status" value="1"/>
</dbReference>
<dbReference type="AlphaFoldDB" id="A0A9Q0RJ44"/>
<protein>
    <recommendedName>
        <fullName evidence="3">Thrombospondin-like N-terminal domain-containing protein</fullName>
    </recommendedName>
</protein>
<proteinExistence type="predicted"/>
<evidence type="ECO:0000313" key="5">
    <source>
        <dbReference type="Proteomes" id="UP001142055"/>
    </source>
</evidence>
<gene>
    <name evidence="4" type="ORF">RDWZM_008740</name>
</gene>
<dbReference type="Proteomes" id="UP001142055">
    <property type="component" value="Chromosome 3"/>
</dbReference>
<feature type="domain" description="Thrombospondin-like N-terminal" evidence="3">
    <location>
        <begin position="25"/>
        <end position="165"/>
    </location>
</feature>
<accession>A0A9Q0RJ44</accession>
<dbReference type="Gene3D" id="2.60.120.200">
    <property type="match status" value="1"/>
</dbReference>
<evidence type="ECO:0000259" key="3">
    <source>
        <dbReference type="SMART" id="SM00210"/>
    </source>
</evidence>
<dbReference type="PANTHER" id="PTHR24637:SF421">
    <property type="entry name" value="CUTICLE COLLAGEN DPY-2"/>
    <property type="match status" value="1"/>
</dbReference>
<name>A0A9Q0RJ44_BLOTA</name>
<feature type="region of interest" description="Disordered" evidence="2">
    <location>
        <begin position="229"/>
        <end position="343"/>
    </location>
</feature>
<organism evidence="4 5">
    <name type="scientific">Blomia tropicalis</name>
    <name type="common">Mite</name>
    <dbReference type="NCBI Taxonomy" id="40697"/>
    <lineage>
        <taxon>Eukaryota</taxon>
        <taxon>Metazoa</taxon>
        <taxon>Ecdysozoa</taxon>
        <taxon>Arthropoda</taxon>
        <taxon>Chelicerata</taxon>
        <taxon>Arachnida</taxon>
        <taxon>Acari</taxon>
        <taxon>Acariformes</taxon>
        <taxon>Sarcoptiformes</taxon>
        <taxon>Astigmata</taxon>
        <taxon>Glycyphagoidea</taxon>
        <taxon>Echimyopodidae</taxon>
        <taxon>Blomia</taxon>
    </lineage>
</organism>
<evidence type="ECO:0000313" key="4">
    <source>
        <dbReference type="EMBL" id="KAJ6217583.1"/>
    </source>
</evidence>
<dbReference type="InterPro" id="IPR013320">
    <property type="entry name" value="ConA-like_dom_sf"/>
</dbReference>
<dbReference type="SUPFAM" id="SSF49899">
    <property type="entry name" value="Concanavalin A-like lectins/glucanases"/>
    <property type="match status" value="1"/>
</dbReference>
<reference evidence="4" key="1">
    <citation type="submission" date="2022-12" db="EMBL/GenBank/DDBJ databases">
        <title>Genome assemblies of Blomia tropicalis.</title>
        <authorList>
            <person name="Cui Y."/>
        </authorList>
    </citation>
    <scope>NUCLEOTIDE SEQUENCE</scope>
    <source>
        <tissue evidence="4">Adult mites</tissue>
    </source>
</reference>
<keyword evidence="5" id="KW-1185">Reference proteome</keyword>
<comment type="caution">
    <text evidence="4">The sequence shown here is derived from an EMBL/GenBank/DDBJ whole genome shotgun (WGS) entry which is preliminary data.</text>
</comment>